<name>A0ABT7YG34_9BACT</name>
<evidence type="ECO:0008006" key="4">
    <source>
        <dbReference type="Google" id="ProtNLM"/>
    </source>
</evidence>
<feature type="region of interest" description="Disordered" evidence="1">
    <location>
        <begin position="1"/>
        <end position="51"/>
    </location>
</feature>
<evidence type="ECO:0000313" key="2">
    <source>
        <dbReference type="EMBL" id="MDN3205492.1"/>
    </source>
</evidence>
<gene>
    <name evidence="2" type="ORF">QVH07_15130</name>
</gene>
<comment type="caution">
    <text evidence="2">The sequence shown here is derived from an EMBL/GenBank/DDBJ whole genome shotgun (WGS) entry which is preliminary data.</text>
</comment>
<accession>A0ABT7YG34</accession>
<proteinExistence type="predicted"/>
<dbReference type="EMBL" id="JAUEPH010000007">
    <property type="protein sequence ID" value="MDN3205492.1"/>
    <property type="molecule type" value="Genomic_DNA"/>
</dbReference>
<keyword evidence="3" id="KW-1185">Reference proteome</keyword>
<organism evidence="2 3">
    <name type="scientific">Algoriphagus sediminis</name>
    <dbReference type="NCBI Taxonomy" id="3057113"/>
    <lineage>
        <taxon>Bacteria</taxon>
        <taxon>Pseudomonadati</taxon>
        <taxon>Bacteroidota</taxon>
        <taxon>Cytophagia</taxon>
        <taxon>Cytophagales</taxon>
        <taxon>Cyclobacteriaceae</taxon>
        <taxon>Algoriphagus</taxon>
    </lineage>
</organism>
<feature type="compositionally biased region" description="Basic and acidic residues" evidence="1">
    <location>
        <begin position="34"/>
        <end position="51"/>
    </location>
</feature>
<dbReference type="RefSeq" id="WP_290001979.1">
    <property type="nucleotide sequence ID" value="NZ_JAUEPH010000007.1"/>
</dbReference>
<evidence type="ECO:0000313" key="3">
    <source>
        <dbReference type="Proteomes" id="UP001171916"/>
    </source>
</evidence>
<protein>
    <recommendedName>
        <fullName evidence="4">DNA polymerase III subunit gamma/tau</fullName>
    </recommendedName>
</protein>
<sequence length="173" mass="19749">MAGGQKPRQKTLSIPKSLSETKKLLEEESQESPKPLEVKEKPQSEESAPKKIELNQTLLDDLISQIKVKWEKEEKSLDLAVINQELKLNGSTVTIVVVGHVQEERANKMIPELVGFIKEKGNVREISVKVEVKEEQDKDQKKIFTDSEKLEFLKQKHGALAELQRRFGLDTDY</sequence>
<evidence type="ECO:0000256" key="1">
    <source>
        <dbReference type="SAM" id="MobiDB-lite"/>
    </source>
</evidence>
<dbReference type="Proteomes" id="UP001171916">
    <property type="component" value="Unassembled WGS sequence"/>
</dbReference>
<reference evidence="2" key="1">
    <citation type="submission" date="2023-06" db="EMBL/GenBank/DDBJ databases">
        <title>Robiginitalea aurantiacus sp. nov. and Algoriphagus sediminis sp. nov., isolated from coastal sediment.</title>
        <authorList>
            <person name="Zhou Z.Y."/>
            <person name="An J."/>
            <person name="Jia Y.W."/>
            <person name="Du Z.J."/>
        </authorList>
    </citation>
    <scope>NUCLEOTIDE SEQUENCE</scope>
    <source>
        <strain evidence="2">C2-7</strain>
    </source>
</reference>